<dbReference type="InterPro" id="IPR000748">
    <property type="entry name" value="PsdUridine_synth_RsuA/RluB/E/F"/>
</dbReference>
<dbReference type="STRING" id="551991.SAMN05192529_1266"/>
<gene>
    <name evidence="5" type="ORF">SAMN05192529_1266</name>
</gene>
<dbReference type="Proteomes" id="UP000199041">
    <property type="component" value="Unassembled WGS sequence"/>
</dbReference>
<reference evidence="5 6" key="1">
    <citation type="submission" date="2016-10" db="EMBL/GenBank/DDBJ databases">
        <authorList>
            <person name="de Groot N.N."/>
        </authorList>
    </citation>
    <scope>NUCLEOTIDE SEQUENCE [LARGE SCALE GENOMIC DNA]</scope>
    <source>
        <strain evidence="5 6">Vu-144</strain>
    </source>
</reference>
<dbReference type="EMBL" id="FNQY01000026">
    <property type="protein sequence ID" value="SEA53592.1"/>
    <property type="molecule type" value="Genomic_DNA"/>
</dbReference>
<dbReference type="InterPro" id="IPR020094">
    <property type="entry name" value="TruA/RsuA/RluB/E/F_N"/>
</dbReference>
<dbReference type="GO" id="GO:0009982">
    <property type="term" value="F:pseudouridine synthase activity"/>
    <property type="evidence" value="ECO:0007669"/>
    <property type="project" value="InterPro"/>
</dbReference>
<dbReference type="Gene3D" id="3.30.70.1560">
    <property type="entry name" value="Alpha-L RNA-binding motif"/>
    <property type="match status" value="1"/>
</dbReference>
<keyword evidence="6" id="KW-1185">Reference proteome</keyword>
<dbReference type="AlphaFoldDB" id="A0A1H4C0I5"/>
<dbReference type="SUPFAM" id="SSF55120">
    <property type="entry name" value="Pseudouridine synthase"/>
    <property type="match status" value="1"/>
</dbReference>
<name>A0A1H4C0I5_9BACT</name>
<keyword evidence="2 3" id="KW-0413">Isomerase</keyword>
<organism evidence="5 6">
    <name type="scientific">Arachidicoccus rhizosphaerae</name>
    <dbReference type="NCBI Taxonomy" id="551991"/>
    <lineage>
        <taxon>Bacteria</taxon>
        <taxon>Pseudomonadati</taxon>
        <taxon>Bacteroidota</taxon>
        <taxon>Chitinophagia</taxon>
        <taxon>Chitinophagales</taxon>
        <taxon>Chitinophagaceae</taxon>
        <taxon>Arachidicoccus</taxon>
    </lineage>
</organism>
<feature type="domain" description="Pseudouridine synthase RsuA/RluA-like" evidence="4">
    <location>
        <begin position="6"/>
        <end position="156"/>
    </location>
</feature>
<dbReference type="NCBIfam" id="TIGR00093">
    <property type="entry name" value="pseudouridine synthase"/>
    <property type="match status" value="1"/>
</dbReference>
<evidence type="ECO:0000313" key="5">
    <source>
        <dbReference type="EMBL" id="SEA53592.1"/>
    </source>
</evidence>
<dbReference type="PROSITE" id="PS01149">
    <property type="entry name" value="PSI_RSU"/>
    <property type="match status" value="1"/>
</dbReference>
<proteinExistence type="inferred from homology"/>
<evidence type="ECO:0000313" key="6">
    <source>
        <dbReference type="Proteomes" id="UP000199041"/>
    </source>
</evidence>
<dbReference type="InterPro" id="IPR018496">
    <property type="entry name" value="PsdUridine_synth_RsuA/RluB_CS"/>
</dbReference>
<dbReference type="GO" id="GO:0140098">
    <property type="term" value="F:catalytic activity, acting on RNA"/>
    <property type="evidence" value="ECO:0007669"/>
    <property type="project" value="UniProtKB-ARBA"/>
</dbReference>
<evidence type="ECO:0000256" key="3">
    <source>
        <dbReference type="RuleBase" id="RU003887"/>
    </source>
</evidence>
<dbReference type="GO" id="GO:0006364">
    <property type="term" value="P:rRNA processing"/>
    <property type="evidence" value="ECO:0007669"/>
    <property type="project" value="UniProtKB-ARBA"/>
</dbReference>
<comment type="similarity">
    <text evidence="1 3">Belongs to the pseudouridine synthase RsuA family.</text>
</comment>
<evidence type="ECO:0000256" key="1">
    <source>
        <dbReference type="ARBA" id="ARBA00008348"/>
    </source>
</evidence>
<dbReference type="Pfam" id="PF00849">
    <property type="entry name" value="PseudoU_synth_2"/>
    <property type="match status" value="1"/>
</dbReference>
<dbReference type="RefSeq" id="WP_091400596.1">
    <property type="nucleotide sequence ID" value="NZ_FNQY01000026.1"/>
</dbReference>
<evidence type="ECO:0000256" key="2">
    <source>
        <dbReference type="ARBA" id="ARBA00023235"/>
    </source>
</evidence>
<dbReference type="Gene3D" id="3.30.70.580">
    <property type="entry name" value="Pseudouridine synthase I, catalytic domain, N-terminal subdomain"/>
    <property type="match status" value="1"/>
</dbReference>
<evidence type="ECO:0000259" key="4">
    <source>
        <dbReference type="Pfam" id="PF00849"/>
    </source>
</evidence>
<dbReference type="InterPro" id="IPR020103">
    <property type="entry name" value="PsdUridine_synth_cat_dom_sf"/>
</dbReference>
<dbReference type="InterPro" id="IPR042092">
    <property type="entry name" value="PsdUridine_s_RsuA/RluB/E/F_cat"/>
</dbReference>
<dbReference type="GO" id="GO:0003723">
    <property type="term" value="F:RNA binding"/>
    <property type="evidence" value="ECO:0007669"/>
    <property type="project" value="InterPro"/>
</dbReference>
<sequence>MPRYRYFVVYKPYQTLSQFSEEPGKKTLKDWFIVPKDVYPVGRLDYDSEGLLLLTSDPSFNLALLHPKNAHSRTYYAQVDGHVPDEAIKKLTTGVVIQVNGKAHTGKAADAQLLEEEPLLPQRVPPIRFRKTVPAPWISITLTEGKNRQVRKMCAAVGAPVLRLVRLQMEDLHVHGWTSGQIKEFTREQLTRLLHI</sequence>
<accession>A0A1H4C0I5</accession>
<dbReference type="GO" id="GO:0001522">
    <property type="term" value="P:pseudouridine synthesis"/>
    <property type="evidence" value="ECO:0007669"/>
    <property type="project" value="InterPro"/>
</dbReference>
<protein>
    <recommendedName>
        <fullName evidence="3">Pseudouridine synthase</fullName>
        <ecNumber evidence="3">5.4.99.-</ecNumber>
    </recommendedName>
</protein>
<dbReference type="PANTHER" id="PTHR47683">
    <property type="entry name" value="PSEUDOURIDINE SYNTHASE FAMILY PROTEIN-RELATED"/>
    <property type="match status" value="1"/>
</dbReference>
<dbReference type="InterPro" id="IPR006145">
    <property type="entry name" value="PsdUridine_synth_RsuA/RluA"/>
</dbReference>
<dbReference type="PANTHER" id="PTHR47683:SF2">
    <property type="entry name" value="RNA-BINDING S4 DOMAIN-CONTAINING PROTEIN"/>
    <property type="match status" value="1"/>
</dbReference>
<dbReference type="OrthoDB" id="1012272at2"/>
<dbReference type="InterPro" id="IPR050343">
    <property type="entry name" value="RsuA_PseudoU_synthase"/>
</dbReference>
<dbReference type="EC" id="5.4.99.-" evidence="3"/>